<reference evidence="8 9" key="1">
    <citation type="submission" date="2023-11" db="EMBL/GenBank/DDBJ databases">
        <title>Dfirmibasis_genome.</title>
        <authorList>
            <person name="Edelbroek B."/>
            <person name="Kjellin J."/>
            <person name="Jerlstrom-Hultqvist J."/>
            <person name="Soderbom F."/>
        </authorList>
    </citation>
    <scope>NUCLEOTIDE SEQUENCE [LARGE SCALE GENOMIC DNA]</scope>
    <source>
        <strain evidence="8 9">TNS-C-14</strain>
    </source>
</reference>
<evidence type="ECO:0000256" key="1">
    <source>
        <dbReference type="ARBA" id="ARBA00004123"/>
    </source>
</evidence>
<keyword evidence="7" id="KW-0175">Coiled coil</keyword>
<keyword evidence="9" id="KW-1185">Reference proteome</keyword>
<dbReference type="InterPro" id="IPR008409">
    <property type="entry name" value="SPF27"/>
</dbReference>
<evidence type="ECO:0000256" key="2">
    <source>
        <dbReference type="ARBA" id="ARBA00010788"/>
    </source>
</evidence>
<evidence type="ECO:0000313" key="8">
    <source>
        <dbReference type="EMBL" id="KAK5584766.1"/>
    </source>
</evidence>
<dbReference type="EMBL" id="JAVFKY010000001">
    <property type="protein sequence ID" value="KAK5584766.1"/>
    <property type="molecule type" value="Genomic_DNA"/>
</dbReference>
<feature type="coiled-coil region" evidence="7">
    <location>
        <begin position="138"/>
        <end position="227"/>
    </location>
</feature>
<dbReference type="GO" id="GO:0000974">
    <property type="term" value="C:Prp19 complex"/>
    <property type="evidence" value="ECO:0007669"/>
    <property type="project" value="TreeGrafter"/>
</dbReference>
<dbReference type="Proteomes" id="UP001344447">
    <property type="component" value="Unassembled WGS sequence"/>
</dbReference>
<keyword evidence="6" id="KW-0539">Nucleus</keyword>
<dbReference type="GO" id="GO:0071013">
    <property type="term" value="C:catalytic step 2 spliceosome"/>
    <property type="evidence" value="ECO:0007669"/>
    <property type="project" value="TreeGrafter"/>
</dbReference>
<comment type="caution">
    <text evidence="8">The sequence shown here is derived from an EMBL/GenBank/DDBJ whole genome shotgun (WGS) entry which is preliminary data.</text>
</comment>
<evidence type="ECO:0008006" key="10">
    <source>
        <dbReference type="Google" id="ProtNLM"/>
    </source>
</evidence>
<protein>
    <recommendedName>
        <fullName evidence="10">Pre-mRNA-splicing factor spf27</fullName>
    </recommendedName>
</protein>
<evidence type="ECO:0000256" key="7">
    <source>
        <dbReference type="SAM" id="Coils"/>
    </source>
</evidence>
<dbReference type="AlphaFoldDB" id="A0AAN7Z045"/>
<evidence type="ECO:0000256" key="4">
    <source>
        <dbReference type="ARBA" id="ARBA00022728"/>
    </source>
</evidence>
<evidence type="ECO:0000256" key="3">
    <source>
        <dbReference type="ARBA" id="ARBA00022664"/>
    </source>
</evidence>
<evidence type="ECO:0000256" key="5">
    <source>
        <dbReference type="ARBA" id="ARBA00023187"/>
    </source>
</evidence>
<dbReference type="PANTHER" id="PTHR13296:SF0">
    <property type="entry name" value="PRE-MRNA-SPLICING FACTOR SPF27"/>
    <property type="match status" value="1"/>
</dbReference>
<dbReference type="GO" id="GO:0071011">
    <property type="term" value="C:precatalytic spliceosome"/>
    <property type="evidence" value="ECO:0007669"/>
    <property type="project" value="TreeGrafter"/>
</dbReference>
<evidence type="ECO:0000313" key="9">
    <source>
        <dbReference type="Proteomes" id="UP001344447"/>
    </source>
</evidence>
<organism evidence="8 9">
    <name type="scientific">Dictyostelium firmibasis</name>
    <dbReference type="NCBI Taxonomy" id="79012"/>
    <lineage>
        <taxon>Eukaryota</taxon>
        <taxon>Amoebozoa</taxon>
        <taxon>Evosea</taxon>
        <taxon>Eumycetozoa</taxon>
        <taxon>Dictyostelia</taxon>
        <taxon>Dictyosteliales</taxon>
        <taxon>Dictyosteliaceae</taxon>
        <taxon>Dictyostelium</taxon>
    </lineage>
</organism>
<sequence length="227" mass="27030">MNIIIEGAENIDSLPYVDDSVNENEQELINKLISDEMSTFTPPDYLAQLPSFIDIDYNNFQFLENDFKRMEKGENMKEFDIGRYKVEPTTTITKQQVNEKQWNDNLNNARSQLEHQDIRKINLELLQRYGGNSWKLYLSDLEILQKTLKKQLDQKKQQIEEINIQRKLSQEQTYEKIQQHDKKFLELVYKNTEIESACKSIELEIEQLKLKQELQHQQQENGDLNNK</sequence>
<dbReference type="GO" id="GO:0006397">
    <property type="term" value="P:mRNA processing"/>
    <property type="evidence" value="ECO:0007669"/>
    <property type="project" value="UniProtKB-KW"/>
</dbReference>
<dbReference type="GO" id="GO:0008380">
    <property type="term" value="P:RNA splicing"/>
    <property type="evidence" value="ECO:0007669"/>
    <property type="project" value="UniProtKB-KW"/>
</dbReference>
<name>A0AAN7Z045_9MYCE</name>
<dbReference type="PANTHER" id="PTHR13296">
    <property type="entry name" value="BCAS2 PROTEIN"/>
    <property type="match status" value="1"/>
</dbReference>
<dbReference type="Pfam" id="PF05700">
    <property type="entry name" value="BCAS2"/>
    <property type="match status" value="1"/>
</dbReference>
<evidence type="ECO:0000256" key="6">
    <source>
        <dbReference type="ARBA" id="ARBA00023242"/>
    </source>
</evidence>
<keyword evidence="3" id="KW-0507">mRNA processing</keyword>
<keyword evidence="5" id="KW-0508">mRNA splicing</keyword>
<gene>
    <name evidence="8" type="ORF">RB653_006383</name>
</gene>
<keyword evidence="4" id="KW-0747">Spliceosome</keyword>
<accession>A0AAN7Z045</accession>
<proteinExistence type="inferred from homology"/>
<comment type="similarity">
    <text evidence="2">Belongs to the SPF27 family.</text>
</comment>
<comment type="subcellular location">
    <subcellularLocation>
        <location evidence="1">Nucleus</location>
    </subcellularLocation>
</comment>